<accession>A0A9P6T5J5</accession>
<gene>
    <name evidence="1" type="ORF">CROQUDRAFT_54260</name>
</gene>
<reference evidence="1" key="1">
    <citation type="submission" date="2013-11" db="EMBL/GenBank/DDBJ databases">
        <title>Genome sequence of the fusiform rust pathogen reveals effectors for host alternation and coevolution with pine.</title>
        <authorList>
            <consortium name="DOE Joint Genome Institute"/>
            <person name="Smith K."/>
            <person name="Pendleton A."/>
            <person name="Kubisiak T."/>
            <person name="Anderson C."/>
            <person name="Salamov A."/>
            <person name="Aerts A."/>
            <person name="Riley R."/>
            <person name="Clum A."/>
            <person name="Lindquist E."/>
            <person name="Ence D."/>
            <person name="Campbell M."/>
            <person name="Kronenberg Z."/>
            <person name="Feau N."/>
            <person name="Dhillon B."/>
            <person name="Hamelin R."/>
            <person name="Burleigh J."/>
            <person name="Smith J."/>
            <person name="Yandell M."/>
            <person name="Nelson C."/>
            <person name="Grigoriev I."/>
            <person name="Davis J."/>
        </authorList>
    </citation>
    <scope>NUCLEOTIDE SEQUENCE</scope>
    <source>
        <strain evidence="1">G11</strain>
    </source>
</reference>
<evidence type="ECO:0000313" key="1">
    <source>
        <dbReference type="EMBL" id="KAG0139761.1"/>
    </source>
</evidence>
<sequence length="192" mass="21668">NLSLLIPAYNHFVHYLSAARFKKETMAPGQFQIRATRSVTLRHRQRLCKAQLDFLEAQPGMPKCYLPLIAKPSAHSDDEPIPGRKDVYQIKTLTYCSTNANKFFQQVDVCMQKANLISGKTNQQHVQVLPKEPIMSKFVAPPTQLLIDFYSPTWFNALPPGQKEKIANSKCVTLLPNATKSLLPVPHPSKQL</sequence>
<dbReference type="EMBL" id="MU167526">
    <property type="protein sequence ID" value="KAG0139761.1"/>
    <property type="molecule type" value="Genomic_DNA"/>
</dbReference>
<dbReference type="Proteomes" id="UP000886653">
    <property type="component" value="Unassembled WGS sequence"/>
</dbReference>
<comment type="caution">
    <text evidence="1">The sequence shown here is derived from an EMBL/GenBank/DDBJ whole genome shotgun (WGS) entry which is preliminary data.</text>
</comment>
<protein>
    <submittedName>
        <fullName evidence="1">Uncharacterized protein</fullName>
    </submittedName>
</protein>
<dbReference type="OrthoDB" id="3056461at2759"/>
<dbReference type="AlphaFoldDB" id="A0A9P6T5J5"/>
<organism evidence="1 2">
    <name type="scientific">Cronartium quercuum f. sp. fusiforme G11</name>
    <dbReference type="NCBI Taxonomy" id="708437"/>
    <lineage>
        <taxon>Eukaryota</taxon>
        <taxon>Fungi</taxon>
        <taxon>Dikarya</taxon>
        <taxon>Basidiomycota</taxon>
        <taxon>Pucciniomycotina</taxon>
        <taxon>Pucciniomycetes</taxon>
        <taxon>Pucciniales</taxon>
        <taxon>Coleosporiaceae</taxon>
        <taxon>Cronartium</taxon>
    </lineage>
</organism>
<keyword evidence="2" id="KW-1185">Reference proteome</keyword>
<proteinExistence type="predicted"/>
<evidence type="ECO:0000313" key="2">
    <source>
        <dbReference type="Proteomes" id="UP000886653"/>
    </source>
</evidence>
<feature type="non-terminal residue" evidence="1">
    <location>
        <position position="1"/>
    </location>
</feature>
<name>A0A9P6T5J5_9BASI</name>